<keyword evidence="6" id="KW-0472">Membrane</keyword>
<dbReference type="SUPFAM" id="SSF46626">
    <property type="entry name" value="Cytochrome c"/>
    <property type="match status" value="1"/>
</dbReference>
<keyword evidence="6" id="KW-0812">Transmembrane</keyword>
<name>A0A7W6P7J3_9SPHI</name>
<dbReference type="InterPro" id="IPR036909">
    <property type="entry name" value="Cyt_c-like_dom_sf"/>
</dbReference>
<feature type="signal peptide" evidence="7">
    <location>
        <begin position="1"/>
        <end position="19"/>
    </location>
</feature>
<dbReference type="AlphaFoldDB" id="A0A7W6P7J3"/>
<dbReference type="Proteomes" id="UP000642938">
    <property type="component" value="Unassembled WGS sequence"/>
</dbReference>
<reference evidence="12" key="2">
    <citation type="journal article" date="2019" name="Int. J. Syst. Evol. Microbiol.">
        <title>The Global Catalogue of Microorganisms (GCM) 10K type strain sequencing project: providing services to taxonomists for standard genome sequencing and annotation.</title>
        <authorList>
            <consortium name="The Broad Institute Genomics Platform"/>
            <consortium name="The Broad Institute Genome Sequencing Center for Infectious Disease"/>
            <person name="Wu L."/>
            <person name="Ma J."/>
        </authorList>
    </citation>
    <scope>NUCLEOTIDE SEQUENCE [LARGE SCALE GENOMIC DNA]</scope>
    <source>
        <strain evidence="12">CGMCC 1.15287</strain>
    </source>
</reference>
<dbReference type="Pfam" id="PF13442">
    <property type="entry name" value="Cytochrome_CBB3"/>
    <property type="match status" value="1"/>
</dbReference>
<keyword evidence="7" id="KW-0732">Signal</keyword>
<evidence type="ECO:0000256" key="1">
    <source>
        <dbReference type="ARBA" id="ARBA00022617"/>
    </source>
</evidence>
<accession>A0A7W6P7J3</accession>
<dbReference type="GO" id="GO:0009055">
    <property type="term" value="F:electron transfer activity"/>
    <property type="evidence" value="ECO:0007669"/>
    <property type="project" value="InterPro"/>
</dbReference>
<dbReference type="InterPro" id="IPR038414">
    <property type="entry name" value="CcoP_N_sf"/>
</dbReference>
<feature type="transmembrane region" description="Helical" evidence="6">
    <location>
        <begin position="43"/>
        <end position="64"/>
    </location>
</feature>
<feature type="compositionally biased region" description="Basic and acidic residues" evidence="5">
    <location>
        <begin position="289"/>
        <end position="310"/>
    </location>
</feature>
<feature type="domain" description="Cytochrome c" evidence="8">
    <location>
        <begin position="199"/>
        <end position="278"/>
    </location>
</feature>
<dbReference type="Proteomes" id="UP000532273">
    <property type="component" value="Unassembled WGS sequence"/>
</dbReference>
<keyword evidence="6" id="KW-1133">Transmembrane helix</keyword>
<dbReference type="InterPro" id="IPR032858">
    <property type="entry name" value="CcoP_N"/>
</dbReference>
<dbReference type="InterPro" id="IPR050597">
    <property type="entry name" value="Cytochrome_c_Oxidase_Subunit"/>
</dbReference>
<evidence type="ECO:0000313" key="12">
    <source>
        <dbReference type="Proteomes" id="UP000642938"/>
    </source>
</evidence>
<dbReference type="Gene3D" id="1.10.760.10">
    <property type="entry name" value="Cytochrome c-like domain"/>
    <property type="match status" value="1"/>
</dbReference>
<feature type="chain" id="PRO_5030713678" evidence="7">
    <location>
        <begin position="20"/>
        <end position="310"/>
    </location>
</feature>
<feature type="region of interest" description="Disordered" evidence="5">
    <location>
        <begin position="281"/>
        <end position="310"/>
    </location>
</feature>
<feature type="transmembrane region" description="Helical" evidence="6">
    <location>
        <begin position="136"/>
        <end position="155"/>
    </location>
</feature>
<evidence type="ECO:0000313" key="9">
    <source>
        <dbReference type="EMBL" id="GGH15104.1"/>
    </source>
</evidence>
<reference evidence="9" key="4">
    <citation type="submission" date="2024-05" db="EMBL/GenBank/DDBJ databases">
        <authorList>
            <person name="Sun Q."/>
            <person name="Zhou Y."/>
        </authorList>
    </citation>
    <scope>NUCLEOTIDE SEQUENCE</scope>
    <source>
        <strain evidence="9">CGMCC 1.15287</strain>
    </source>
</reference>
<reference evidence="9" key="1">
    <citation type="journal article" date="2014" name="Int. J. Syst. Evol. Microbiol.">
        <title>Complete genome of a new Firmicutes species belonging to the dominant human colonic microbiota ('Ruminococcus bicirculans') reveals two chromosomes and a selective capacity to utilize plant glucans.</title>
        <authorList>
            <consortium name="NISC Comparative Sequencing Program"/>
            <person name="Wegmann U."/>
            <person name="Louis P."/>
            <person name="Goesmann A."/>
            <person name="Henrissat B."/>
            <person name="Duncan S.H."/>
            <person name="Flint H.J."/>
        </authorList>
    </citation>
    <scope>NUCLEOTIDE SEQUENCE</scope>
    <source>
        <strain evidence="9">CGMCC 1.15287</strain>
    </source>
</reference>
<evidence type="ECO:0000256" key="4">
    <source>
        <dbReference type="PROSITE-ProRule" id="PRU00433"/>
    </source>
</evidence>
<dbReference type="Gene3D" id="6.10.280.130">
    <property type="match status" value="1"/>
</dbReference>
<dbReference type="EMBL" id="JACIEF010000004">
    <property type="protein sequence ID" value="MBB4109943.1"/>
    <property type="molecule type" value="Genomic_DNA"/>
</dbReference>
<evidence type="ECO:0000259" key="8">
    <source>
        <dbReference type="PROSITE" id="PS51007"/>
    </source>
</evidence>
<gene>
    <name evidence="9" type="ORF">GCM10007422_36920</name>
    <name evidence="10" type="ORF">GGQ60_003971</name>
</gene>
<proteinExistence type="predicted"/>
<evidence type="ECO:0000256" key="6">
    <source>
        <dbReference type="SAM" id="Phobius"/>
    </source>
</evidence>
<organism evidence="10 11">
    <name type="scientific">Pedobacter zeae</name>
    <dbReference type="NCBI Taxonomy" id="1737356"/>
    <lineage>
        <taxon>Bacteria</taxon>
        <taxon>Pseudomonadati</taxon>
        <taxon>Bacteroidota</taxon>
        <taxon>Sphingobacteriia</taxon>
        <taxon>Sphingobacteriales</taxon>
        <taxon>Sphingobacteriaceae</taxon>
        <taxon>Pedobacter</taxon>
    </lineage>
</organism>
<sequence>MKKFSLFLFSPILSFKVLAAPAEAVPTDSATPTIGLSTSELLVLAAFLLALVALFATVVMLKALKVIVNERLHPKPFIKYEAPKPLDYETWQQQKKQKPNIWSKLLSLKPIEEEEALVIPHAYDGIHELNNPVPRWFNVLFYGTMIFAACYLYYYHISDGPGQDEEYVAEMDKAAANKKAFLATAAEKFDENSIKPDPSLIAKGKTIFMANCIACHGEHGQGIVGPSLTDEFWLHGGSINDVFKTVKYGVPAKGMASWEKTLSAKNIAEVVNFIMSLQGTRPANAKAPQGEKYEPKSAKDTVTHESITKK</sequence>
<dbReference type="PANTHER" id="PTHR33751:SF1">
    <property type="entry name" value="CBB3-TYPE CYTOCHROME C OXIDASE SUBUNIT FIXP"/>
    <property type="match status" value="1"/>
</dbReference>
<evidence type="ECO:0000256" key="3">
    <source>
        <dbReference type="ARBA" id="ARBA00023004"/>
    </source>
</evidence>
<reference evidence="10 11" key="3">
    <citation type="submission" date="2020-08" db="EMBL/GenBank/DDBJ databases">
        <title>Genomic Encyclopedia of Type Strains, Phase IV (KMG-IV): sequencing the most valuable type-strain genomes for metagenomic binning, comparative biology and taxonomic classification.</title>
        <authorList>
            <person name="Goeker M."/>
        </authorList>
    </citation>
    <scope>NUCLEOTIDE SEQUENCE [LARGE SCALE GENOMIC DNA]</scope>
    <source>
        <strain evidence="10 11">DSM 100774</strain>
    </source>
</reference>
<evidence type="ECO:0000256" key="5">
    <source>
        <dbReference type="SAM" id="MobiDB-lite"/>
    </source>
</evidence>
<dbReference type="GO" id="GO:0046872">
    <property type="term" value="F:metal ion binding"/>
    <property type="evidence" value="ECO:0007669"/>
    <property type="project" value="UniProtKB-KW"/>
</dbReference>
<keyword evidence="1 4" id="KW-0349">Heme</keyword>
<dbReference type="InterPro" id="IPR009056">
    <property type="entry name" value="Cyt_c-like_dom"/>
</dbReference>
<dbReference type="PROSITE" id="PS51007">
    <property type="entry name" value="CYTC"/>
    <property type="match status" value="1"/>
</dbReference>
<evidence type="ECO:0000313" key="11">
    <source>
        <dbReference type="Proteomes" id="UP000532273"/>
    </source>
</evidence>
<dbReference type="Pfam" id="PF14715">
    <property type="entry name" value="FixP_N"/>
    <property type="match status" value="1"/>
</dbReference>
<evidence type="ECO:0000256" key="7">
    <source>
        <dbReference type="SAM" id="SignalP"/>
    </source>
</evidence>
<dbReference type="PANTHER" id="PTHR33751">
    <property type="entry name" value="CBB3-TYPE CYTOCHROME C OXIDASE SUBUNIT FIXP"/>
    <property type="match status" value="1"/>
</dbReference>
<keyword evidence="2 4" id="KW-0479">Metal-binding</keyword>
<evidence type="ECO:0000256" key="2">
    <source>
        <dbReference type="ARBA" id="ARBA00022723"/>
    </source>
</evidence>
<keyword evidence="12" id="KW-1185">Reference proteome</keyword>
<dbReference type="EMBL" id="BMHZ01000004">
    <property type="protein sequence ID" value="GGH15104.1"/>
    <property type="molecule type" value="Genomic_DNA"/>
</dbReference>
<keyword evidence="3 4" id="KW-0408">Iron</keyword>
<dbReference type="RefSeq" id="WP_229685163.1">
    <property type="nucleotide sequence ID" value="NZ_BMHZ01000004.1"/>
</dbReference>
<protein>
    <submittedName>
        <fullName evidence="10">Cytochrome c oxidase cbb3-type subunit 3</fullName>
    </submittedName>
</protein>
<dbReference type="GO" id="GO:0020037">
    <property type="term" value="F:heme binding"/>
    <property type="evidence" value="ECO:0007669"/>
    <property type="project" value="InterPro"/>
</dbReference>
<evidence type="ECO:0000313" key="10">
    <source>
        <dbReference type="EMBL" id="MBB4109943.1"/>
    </source>
</evidence>
<comment type="caution">
    <text evidence="10">The sequence shown here is derived from an EMBL/GenBank/DDBJ whole genome shotgun (WGS) entry which is preliminary data.</text>
</comment>